<reference evidence="2 3" key="1">
    <citation type="submission" date="2015-04" db="EMBL/GenBank/DDBJ databases">
        <title>Complete genome sequence of Schizopora paradoxa KUC8140, a cosmopolitan wood degrader in East Asia.</title>
        <authorList>
            <consortium name="DOE Joint Genome Institute"/>
            <person name="Min B."/>
            <person name="Park H."/>
            <person name="Jang Y."/>
            <person name="Kim J.-J."/>
            <person name="Kim K.H."/>
            <person name="Pangilinan J."/>
            <person name="Lipzen A."/>
            <person name="Riley R."/>
            <person name="Grigoriev I.V."/>
            <person name="Spatafora J.W."/>
            <person name="Choi I.-G."/>
        </authorList>
    </citation>
    <scope>NUCLEOTIDE SEQUENCE [LARGE SCALE GENOMIC DNA]</scope>
    <source>
        <strain evidence="2 3">KUC8140</strain>
    </source>
</reference>
<dbReference type="EMBL" id="KQ086325">
    <property type="protein sequence ID" value="KLO05327.1"/>
    <property type="molecule type" value="Genomic_DNA"/>
</dbReference>
<dbReference type="Proteomes" id="UP000053477">
    <property type="component" value="Unassembled WGS sequence"/>
</dbReference>
<protein>
    <recommendedName>
        <fullName evidence="4">Secreted protein</fullName>
    </recommendedName>
</protein>
<organism evidence="2 3">
    <name type="scientific">Schizopora paradoxa</name>
    <dbReference type="NCBI Taxonomy" id="27342"/>
    <lineage>
        <taxon>Eukaryota</taxon>
        <taxon>Fungi</taxon>
        <taxon>Dikarya</taxon>
        <taxon>Basidiomycota</taxon>
        <taxon>Agaricomycotina</taxon>
        <taxon>Agaricomycetes</taxon>
        <taxon>Hymenochaetales</taxon>
        <taxon>Schizoporaceae</taxon>
        <taxon>Schizopora</taxon>
    </lineage>
</organism>
<feature type="chain" id="PRO_5005201433" description="Secreted protein" evidence="1">
    <location>
        <begin position="21"/>
        <end position="223"/>
    </location>
</feature>
<evidence type="ECO:0000313" key="2">
    <source>
        <dbReference type="EMBL" id="KLO05327.1"/>
    </source>
</evidence>
<name>A0A0H2R1X1_9AGAM</name>
<accession>A0A0H2R1X1</accession>
<evidence type="ECO:0000256" key="1">
    <source>
        <dbReference type="SAM" id="SignalP"/>
    </source>
</evidence>
<keyword evidence="3" id="KW-1185">Reference proteome</keyword>
<dbReference type="InParanoid" id="A0A0H2R1X1"/>
<evidence type="ECO:0008006" key="4">
    <source>
        <dbReference type="Google" id="ProtNLM"/>
    </source>
</evidence>
<proteinExistence type="predicted"/>
<dbReference type="AlphaFoldDB" id="A0A0H2R1X1"/>
<evidence type="ECO:0000313" key="3">
    <source>
        <dbReference type="Proteomes" id="UP000053477"/>
    </source>
</evidence>
<feature type="signal peptide" evidence="1">
    <location>
        <begin position="1"/>
        <end position="20"/>
    </location>
</feature>
<gene>
    <name evidence="2" type="ORF">SCHPADRAFT_896355</name>
</gene>
<keyword evidence="1" id="KW-0732">Signal</keyword>
<sequence length="223" mass="25221">MSMPVVVVVVVVAVKTVTRGWLLESALHVAGSAGFQFTNAWFELSSCHHPNGLKPNLKLRSLGRRLPFRVTVMSNVGIVDFYLGTTYPFIRYRAHTLWTHVERAIATGQLAGWSANVRCISSFCEVKLGRIRANFQIDVIVGITSQIAKSPCLNRDPDTESTLYFKLNFKFHFRPSLGAFKFHTIGEWLYLLTLTGQFGNFERDGNGYKTRALRSYNAKRKDL</sequence>